<accession>A0A9P0EQA0</accession>
<protein>
    <submittedName>
        <fullName evidence="2">Uncharacterized protein</fullName>
    </submittedName>
</protein>
<feature type="compositionally biased region" description="Basic and acidic residues" evidence="1">
    <location>
        <begin position="13"/>
        <end position="23"/>
    </location>
</feature>
<evidence type="ECO:0000313" key="3">
    <source>
        <dbReference type="Proteomes" id="UP000775872"/>
    </source>
</evidence>
<evidence type="ECO:0000313" key="2">
    <source>
        <dbReference type="EMBL" id="CAH0056979.1"/>
    </source>
</evidence>
<evidence type="ECO:0000256" key="1">
    <source>
        <dbReference type="SAM" id="MobiDB-lite"/>
    </source>
</evidence>
<dbReference type="AlphaFoldDB" id="A0A9P0EQA0"/>
<proteinExistence type="predicted"/>
<keyword evidence="3" id="KW-1185">Reference proteome</keyword>
<dbReference type="EMBL" id="CABFOC020000068">
    <property type="protein sequence ID" value="CAH0056979.1"/>
    <property type="molecule type" value="Genomic_DNA"/>
</dbReference>
<gene>
    <name evidence="2" type="ORF">CSOL1703_00018105</name>
</gene>
<dbReference type="OrthoDB" id="10413066at2759"/>
<comment type="caution">
    <text evidence="2">The sequence shown here is derived from an EMBL/GenBank/DDBJ whole genome shotgun (WGS) entry which is preliminary data.</text>
</comment>
<sequence length="105" mass="11882">MNNINKVAQKSDQAPKDSANKYDKASLADLVNAVSKKTGKDPSKLENVHIKDIIEKDTEDRIKEVKKGRENEETVLYPNQESKDFEKIHGSEWGKSVQRIVTSKV</sequence>
<reference evidence="2" key="1">
    <citation type="submission" date="2021-10" db="EMBL/GenBank/DDBJ databases">
        <authorList>
            <person name="Piombo E."/>
        </authorList>
    </citation>
    <scope>NUCLEOTIDE SEQUENCE</scope>
</reference>
<feature type="region of interest" description="Disordered" evidence="1">
    <location>
        <begin position="1"/>
        <end position="23"/>
    </location>
</feature>
<organism evidence="2 3">
    <name type="scientific">Clonostachys solani</name>
    <dbReference type="NCBI Taxonomy" id="160281"/>
    <lineage>
        <taxon>Eukaryota</taxon>
        <taxon>Fungi</taxon>
        <taxon>Dikarya</taxon>
        <taxon>Ascomycota</taxon>
        <taxon>Pezizomycotina</taxon>
        <taxon>Sordariomycetes</taxon>
        <taxon>Hypocreomycetidae</taxon>
        <taxon>Hypocreales</taxon>
        <taxon>Bionectriaceae</taxon>
        <taxon>Clonostachys</taxon>
    </lineage>
</organism>
<name>A0A9P0EQA0_9HYPO</name>
<feature type="compositionally biased region" description="Polar residues" evidence="1">
    <location>
        <begin position="1"/>
        <end position="12"/>
    </location>
</feature>
<dbReference type="Proteomes" id="UP000775872">
    <property type="component" value="Unassembled WGS sequence"/>
</dbReference>